<feature type="binding site" evidence="5">
    <location>
        <position position="183"/>
    </location>
    <ligand>
        <name>substrate</name>
    </ligand>
</feature>
<dbReference type="GO" id="GO:0033353">
    <property type="term" value="P:S-adenosylmethionine cycle"/>
    <property type="evidence" value="ECO:0007669"/>
    <property type="project" value="TreeGrafter"/>
</dbReference>
<sequence length="419" mass="46325">MNSVEESIVKDMGLAHNGHLKIDWVKEHMPVLNRIRERFEKEKPFAGLKVAISLHLEAKTAYLAKVVQAGGAEVTITGSNPLSTQDDVCAALVEDGIRVFAKYNPDPAEYKEHLIKTLETRPDLIIDDGGDLVTILHSERRDLLAQVRGGAEETTTGILRLKALEKEGKLEFPMVAVNDAFCKYLFDNRYGTGQSVWDGINRTTNLVVAGKTVVVVGYGWCGKGVAMRAKGLGAKVIVTEIDAIKAVEAYMDGFEVMPMSEAAKHGDYFVTVTGNRDVIRKEHFEVMKDGAILSNAGHFDVEVNKVELKEMSTSTRIVRKDIEEFVMADGRKLYLLAEGRLVNLAAGDGHPAEIMDMTFALQAVSLAYVNEQYKNIGKKVLNVPYELDAMVAQYKLEALGIGIDKLTDEQKAYLDSWVE</sequence>
<dbReference type="InterPro" id="IPR000043">
    <property type="entry name" value="Adenosylhomocysteinase-like"/>
</dbReference>
<dbReference type="PANTHER" id="PTHR23420">
    <property type="entry name" value="ADENOSYLHOMOCYSTEINASE"/>
    <property type="match status" value="1"/>
</dbReference>
<feature type="binding site" evidence="6">
    <location>
        <begin position="219"/>
        <end position="224"/>
    </location>
    <ligand>
        <name>NAD(+)</name>
        <dbReference type="ChEBI" id="CHEBI:57540"/>
    </ligand>
</feature>
<evidence type="ECO:0000256" key="5">
    <source>
        <dbReference type="HAMAP-Rule" id="MF_00563"/>
    </source>
</evidence>
<dbReference type="RefSeq" id="WP_122912988.1">
    <property type="nucleotide sequence ID" value="NZ_RHHT01000015.1"/>
</dbReference>
<name>A0A3M8CYM7_9BACL</name>
<evidence type="ECO:0000256" key="8">
    <source>
        <dbReference type="RuleBase" id="RU004166"/>
    </source>
</evidence>
<evidence type="ECO:0000313" key="11">
    <source>
        <dbReference type="Proteomes" id="UP000281915"/>
    </source>
</evidence>
<reference evidence="10 11" key="1">
    <citation type="submission" date="2018-10" db="EMBL/GenBank/DDBJ databases">
        <title>Phylogenomics of Brevibacillus.</title>
        <authorList>
            <person name="Dunlap C."/>
        </authorList>
    </citation>
    <scope>NUCLEOTIDE SEQUENCE [LARGE SCALE GENOMIC DNA]</scope>
    <source>
        <strain evidence="10 11">JCM 15085</strain>
    </source>
</reference>
<dbReference type="AlphaFoldDB" id="A0A3M8CYM7"/>
<evidence type="ECO:0000256" key="7">
    <source>
        <dbReference type="RuleBase" id="RU000548"/>
    </source>
</evidence>
<dbReference type="FunFam" id="3.40.50.720:FF:000004">
    <property type="entry name" value="Adenosylhomocysteinase"/>
    <property type="match status" value="1"/>
</dbReference>
<organism evidence="10 11">
    <name type="scientific">Brevibacillus panacihumi</name>
    <dbReference type="NCBI Taxonomy" id="497735"/>
    <lineage>
        <taxon>Bacteria</taxon>
        <taxon>Bacillati</taxon>
        <taxon>Bacillota</taxon>
        <taxon>Bacilli</taxon>
        <taxon>Bacillales</taxon>
        <taxon>Paenibacillaceae</taxon>
        <taxon>Brevibacillus</taxon>
    </lineage>
</organism>
<evidence type="ECO:0000256" key="3">
    <source>
        <dbReference type="ARBA" id="ARBA00022801"/>
    </source>
</evidence>
<comment type="similarity">
    <text evidence="1 5 8">Belongs to the adenosylhomocysteinase family.</text>
</comment>
<comment type="function">
    <text evidence="5">May play a key role in the regulation of the intracellular concentration of adenosylhomocysteine.</text>
</comment>
<dbReference type="NCBIfam" id="NF004005">
    <property type="entry name" value="PRK05476.2-3"/>
    <property type="match status" value="1"/>
</dbReference>
<comment type="catalytic activity">
    <reaction evidence="5 7">
        <text>S-adenosyl-L-homocysteine + H2O = L-homocysteine + adenosine</text>
        <dbReference type="Rhea" id="RHEA:21708"/>
        <dbReference type="ChEBI" id="CHEBI:15377"/>
        <dbReference type="ChEBI" id="CHEBI:16335"/>
        <dbReference type="ChEBI" id="CHEBI:57856"/>
        <dbReference type="ChEBI" id="CHEBI:58199"/>
        <dbReference type="EC" id="3.13.2.1"/>
    </reaction>
</comment>
<feature type="binding site" evidence="5 6">
    <location>
        <position position="343"/>
    </location>
    <ligand>
        <name>NAD(+)</name>
        <dbReference type="ChEBI" id="CHEBI:57540"/>
    </ligand>
</feature>
<dbReference type="SMART" id="SM00997">
    <property type="entry name" value="AdoHcyase_NAD"/>
    <property type="match status" value="1"/>
</dbReference>
<protein>
    <recommendedName>
        <fullName evidence="5">Adenosylhomocysteinase</fullName>
        <ecNumber evidence="5">3.13.2.1</ecNumber>
    </recommendedName>
    <alternativeName>
        <fullName evidence="5">S-adenosyl-L-homocysteine hydrolase</fullName>
        <shortName evidence="5">AdoHcyase</shortName>
    </alternativeName>
</protein>
<feature type="domain" description="S-adenosyl-L-homocysteine hydrolase NAD binding" evidence="9">
    <location>
        <begin position="188"/>
        <end position="349"/>
    </location>
</feature>
<dbReference type="Gene3D" id="3.40.50.720">
    <property type="entry name" value="NAD(P)-binding Rossmann-like Domain"/>
    <property type="match status" value="1"/>
</dbReference>
<dbReference type="InterPro" id="IPR036291">
    <property type="entry name" value="NAD(P)-bd_dom_sf"/>
</dbReference>
<evidence type="ECO:0000256" key="6">
    <source>
        <dbReference type="PIRSR" id="PIRSR001109-2"/>
    </source>
</evidence>
<feature type="binding site" evidence="5 6">
    <location>
        <begin position="296"/>
        <end position="298"/>
    </location>
    <ligand>
        <name>NAD(+)</name>
        <dbReference type="ChEBI" id="CHEBI:57540"/>
    </ligand>
</feature>
<feature type="binding site" evidence="5">
    <location>
        <position position="187"/>
    </location>
    <ligand>
        <name>substrate</name>
    </ligand>
</feature>
<dbReference type="EC" id="3.13.2.1" evidence="5"/>
<dbReference type="GO" id="GO:0071269">
    <property type="term" value="P:L-homocysteine biosynthetic process"/>
    <property type="evidence" value="ECO:0007669"/>
    <property type="project" value="UniProtKB-UniRule"/>
</dbReference>
<dbReference type="Pfam" id="PF00670">
    <property type="entry name" value="AdoHcyase_NAD"/>
    <property type="match status" value="1"/>
</dbReference>
<dbReference type="InterPro" id="IPR000652">
    <property type="entry name" value="Triosephosphate_isomerase"/>
</dbReference>
<comment type="subcellular location">
    <subcellularLocation>
        <location evidence="5">Cytoplasm</location>
    </subcellularLocation>
</comment>
<keyword evidence="4 5" id="KW-0520">NAD</keyword>
<feature type="binding site" evidence="5 6">
    <location>
        <begin position="154"/>
        <end position="156"/>
    </location>
    <ligand>
        <name>NAD(+)</name>
        <dbReference type="ChEBI" id="CHEBI:57540"/>
    </ligand>
</feature>
<gene>
    <name evidence="5" type="primary">ahcY</name>
    <name evidence="10" type="ORF">EDM58_08755</name>
</gene>
<evidence type="ECO:0000256" key="1">
    <source>
        <dbReference type="ARBA" id="ARBA00007122"/>
    </source>
</evidence>
<dbReference type="SUPFAM" id="SSF51735">
    <property type="entry name" value="NAD(P)-binding Rossmann-fold domains"/>
    <property type="match status" value="1"/>
</dbReference>
<feature type="binding site" evidence="6">
    <location>
        <position position="350"/>
    </location>
    <ligand>
        <name>NAD(+)</name>
        <dbReference type="ChEBI" id="CHEBI:57540"/>
    </ligand>
</feature>
<dbReference type="PIRSF" id="PIRSF001109">
    <property type="entry name" value="Ad_hcy_hydrolase"/>
    <property type="match status" value="1"/>
</dbReference>
<dbReference type="PROSITE" id="PS00739">
    <property type="entry name" value="ADOHCYASE_2"/>
    <property type="match status" value="1"/>
</dbReference>
<feature type="binding site" evidence="5">
    <location>
        <begin position="217"/>
        <end position="222"/>
    </location>
    <ligand>
        <name>NAD(+)</name>
        <dbReference type="ChEBI" id="CHEBI:57540"/>
    </ligand>
</feature>
<feature type="binding site" evidence="5">
    <location>
        <position position="275"/>
    </location>
    <ligand>
        <name>NAD(+)</name>
        <dbReference type="ChEBI" id="CHEBI:57540"/>
    </ligand>
</feature>
<comment type="caution">
    <text evidence="5">Lacks conserved residue(s) required for the propagation of feature annotation.</text>
</comment>
<dbReference type="UniPathway" id="UPA00314">
    <property type="reaction ID" value="UER00076"/>
</dbReference>
<evidence type="ECO:0000313" key="10">
    <source>
        <dbReference type="EMBL" id="RNB80910.1"/>
    </source>
</evidence>
<dbReference type="GO" id="GO:0006730">
    <property type="term" value="P:one-carbon metabolic process"/>
    <property type="evidence" value="ECO:0007669"/>
    <property type="project" value="UniProtKB-UniRule"/>
</dbReference>
<keyword evidence="2 5" id="KW-0554">One-carbon metabolism</keyword>
<keyword evidence="3 5" id="KW-0378">Hydrolase</keyword>
<dbReference type="GO" id="GO:0004013">
    <property type="term" value="F:adenosylhomocysteinase activity"/>
    <property type="evidence" value="ECO:0007669"/>
    <property type="project" value="UniProtKB-UniRule"/>
</dbReference>
<feature type="binding site" evidence="5">
    <location>
        <position position="128"/>
    </location>
    <ligand>
        <name>substrate</name>
    </ligand>
</feature>
<dbReference type="EMBL" id="RHHT01000015">
    <property type="protein sequence ID" value="RNB80910.1"/>
    <property type="molecule type" value="Genomic_DNA"/>
</dbReference>
<dbReference type="InterPro" id="IPR042172">
    <property type="entry name" value="Adenosylhomocyst_ase-like_sf"/>
</dbReference>
<comment type="cofactor">
    <cofactor evidence="5 6 7">
        <name>NAD(+)</name>
        <dbReference type="ChEBI" id="CHEBI:57540"/>
    </cofactor>
    <text evidence="5 6 7">Binds 1 NAD(+) per subunit.</text>
</comment>
<dbReference type="Proteomes" id="UP000281915">
    <property type="component" value="Unassembled WGS sequence"/>
</dbReference>
<dbReference type="Pfam" id="PF05221">
    <property type="entry name" value="AdoHcyase"/>
    <property type="match status" value="2"/>
</dbReference>
<dbReference type="GO" id="GO:0005829">
    <property type="term" value="C:cytosol"/>
    <property type="evidence" value="ECO:0007669"/>
    <property type="project" value="TreeGrafter"/>
</dbReference>
<accession>A0A3M8CYM7</accession>
<comment type="pathway">
    <text evidence="5 7">Amino-acid biosynthesis; L-homocysteine biosynthesis; L-homocysteine from S-adenosyl-L-homocysteine: step 1/1.</text>
</comment>
<dbReference type="PROSITE" id="PS51440">
    <property type="entry name" value="TIM_2"/>
    <property type="match status" value="1"/>
</dbReference>
<dbReference type="HAMAP" id="MF_00563">
    <property type="entry name" value="AdoHcyase"/>
    <property type="match status" value="1"/>
</dbReference>
<dbReference type="Gene3D" id="3.40.50.1480">
    <property type="entry name" value="Adenosylhomocysteinase-like"/>
    <property type="match status" value="1"/>
</dbReference>
<evidence type="ECO:0000256" key="4">
    <source>
        <dbReference type="ARBA" id="ARBA00023027"/>
    </source>
</evidence>
<proteinExistence type="inferred from homology"/>
<dbReference type="SUPFAM" id="SSF52283">
    <property type="entry name" value="Formate/glycerate dehydrogenase catalytic domain-like"/>
    <property type="match status" value="1"/>
</dbReference>
<feature type="binding site" evidence="5">
    <location>
        <position position="153"/>
    </location>
    <ligand>
        <name>substrate</name>
    </ligand>
</feature>
<dbReference type="SMART" id="SM00996">
    <property type="entry name" value="AdoHcyase"/>
    <property type="match status" value="1"/>
</dbReference>
<keyword evidence="5" id="KW-0963">Cytoplasm</keyword>
<dbReference type="InterPro" id="IPR015878">
    <property type="entry name" value="Ado_hCys_hydrolase_NAD-bd"/>
</dbReference>
<evidence type="ECO:0000256" key="2">
    <source>
        <dbReference type="ARBA" id="ARBA00022563"/>
    </source>
</evidence>
<feature type="binding site" evidence="5">
    <location>
        <position position="188"/>
    </location>
    <ligand>
        <name>NAD(+)</name>
        <dbReference type="ChEBI" id="CHEBI:57540"/>
    </ligand>
</feature>
<dbReference type="PANTHER" id="PTHR23420:SF0">
    <property type="entry name" value="ADENOSYLHOMOCYSTEINASE"/>
    <property type="match status" value="1"/>
</dbReference>
<dbReference type="InterPro" id="IPR020082">
    <property type="entry name" value="S-Ado-L-homoCys_hydrolase_CS"/>
</dbReference>
<dbReference type="CDD" id="cd00401">
    <property type="entry name" value="SAHH"/>
    <property type="match status" value="1"/>
</dbReference>
<evidence type="ECO:0000259" key="9">
    <source>
        <dbReference type="SMART" id="SM00997"/>
    </source>
</evidence>
<dbReference type="NCBIfam" id="TIGR00936">
    <property type="entry name" value="ahcY"/>
    <property type="match status" value="1"/>
</dbReference>
<feature type="binding site" evidence="5 6">
    <location>
        <position position="240"/>
    </location>
    <ligand>
        <name>NAD(+)</name>
        <dbReference type="ChEBI" id="CHEBI:57540"/>
    </ligand>
</feature>
<dbReference type="GO" id="GO:0004807">
    <property type="term" value="F:triose-phosphate isomerase activity"/>
    <property type="evidence" value="ECO:0007669"/>
    <property type="project" value="InterPro"/>
</dbReference>
<comment type="caution">
    <text evidence="10">The sequence shown here is derived from an EMBL/GenBank/DDBJ whole genome shotgun (WGS) entry which is preliminary data.</text>
</comment>